<dbReference type="Pfam" id="PF00964">
    <property type="entry name" value="Elicitin"/>
    <property type="match status" value="1"/>
</dbReference>
<evidence type="ECO:0000313" key="4">
    <source>
        <dbReference type="Proteomes" id="UP000693981"/>
    </source>
</evidence>
<comment type="subcellular location">
    <subcellularLocation>
        <location evidence="1">Secreted</location>
    </subcellularLocation>
</comment>
<dbReference type="GO" id="GO:0005576">
    <property type="term" value="C:extracellular region"/>
    <property type="evidence" value="ECO:0007669"/>
    <property type="project" value="UniProtKB-SubCell"/>
</dbReference>
<dbReference type="OrthoDB" id="104232at2759"/>
<dbReference type="GO" id="GO:0052040">
    <property type="term" value="P:symbiont-mediated perturbation of host programmed cell death"/>
    <property type="evidence" value="ECO:0007669"/>
    <property type="project" value="UniProtKB-UniRule"/>
</dbReference>
<dbReference type="Proteomes" id="UP000693981">
    <property type="component" value="Unassembled WGS sequence"/>
</dbReference>
<dbReference type="EMBL" id="JAGDFL010000712">
    <property type="protein sequence ID" value="KAG7382538.1"/>
    <property type="molecule type" value="Genomic_DNA"/>
</dbReference>
<name>A0A8T1VQL9_9STRA</name>
<reference evidence="3" key="1">
    <citation type="submission" date="2021-02" db="EMBL/GenBank/DDBJ databases">
        <authorList>
            <person name="Palmer J.M."/>
        </authorList>
    </citation>
    <scope>NUCLEOTIDE SEQUENCE</scope>
    <source>
        <strain evidence="3">SCRP23</strain>
    </source>
</reference>
<evidence type="ECO:0000256" key="1">
    <source>
        <dbReference type="RuleBase" id="RU368111"/>
    </source>
</evidence>
<keyword evidence="1" id="KW-0964">Secreted</keyword>
<feature type="signal peptide" evidence="2">
    <location>
        <begin position="1"/>
        <end position="23"/>
    </location>
</feature>
<accession>A0A8T1VQL9</accession>
<proteinExistence type="inferred from homology"/>
<sequence>MRSLVFLSTTFLLLVGNLISVTAIECSSTVSKPVKTLLDNGTLFSTCAMDDLSVQANVNSLFDVLDFTDRDFLLFCRSSSCIRPVQQLLNTIPTNCLIDYHGSAHNLSEEVTKLYQECAEIVGAADNADEEHLFRYSLDYPN</sequence>
<protein>
    <recommendedName>
        <fullName evidence="1">Elicitin</fullName>
    </recommendedName>
</protein>
<gene>
    <name evidence="3" type="ORF">PHYBOEH_010457</name>
</gene>
<comment type="function">
    <text evidence="1">Induces local and distal defense responses (incompatible hypersensitive reaction) in plants from the solanaceae and cruciferae families. Elicits leaf necrosis and causes the accumulation of pathogenesis-related proteins. Might interact with the lipidic molecules of the plasma membrane.</text>
</comment>
<dbReference type="AlphaFoldDB" id="A0A8T1VQL9"/>
<keyword evidence="1" id="KW-1015">Disulfide bond</keyword>
<dbReference type="SMART" id="SM01187">
    <property type="entry name" value="Elicitin"/>
    <property type="match status" value="1"/>
</dbReference>
<feature type="chain" id="PRO_5035719615" description="Elicitin" evidence="2">
    <location>
        <begin position="24"/>
        <end position="142"/>
    </location>
</feature>
<keyword evidence="1" id="KW-0928">Hypersensitive response elicitation</keyword>
<keyword evidence="4" id="KW-1185">Reference proteome</keyword>
<evidence type="ECO:0000313" key="3">
    <source>
        <dbReference type="EMBL" id="KAG7382538.1"/>
    </source>
</evidence>
<comment type="similarity">
    <text evidence="1">Belongs to the elicitin family.</text>
</comment>
<organism evidence="3 4">
    <name type="scientific">Phytophthora boehmeriae</name>
    <dbReference type="NCBI Taxonomy" id="109152"/>
    <lineage>
        <taxon>Eukaryota</taxon>
        <taxon>Sar</taxon>
        <taxon>Stramenopiles</taxon>
        <taxon>Oomycota</taxon>
        <taxon>Peronosporomycetes</taxon>
        <taxon>Peronosporales</taxon>
        <taxon>Peronosporaceae</taxon>
        <taxon>Phytophthora</taxon>
    </lineage>
</organism>
<keyword evidence="2" id="KW-0732">Signal</keyword>
<evidence type="ECO:0000256" key="2">
    <source>
        <dbReference type="SAM" id="SignalP"/>
    </source>
</evidence>
<comment type="caution">
    <text evidence="3">The sequence shown here is derived from an EMBL/GenBank/DDBJ whole genome shotgun (WGS) entry which is preliminary data.</text>
</comment>
<dbReference type="InterPro" id="IPR002200">
    <property type="entry name" value="Elicitin"/>
</dbReference>